<dbReference type="EMBL" id="BARS01027475">
    <property type="protein sequence ID" value="GAG12243.1"/>
    <property type="molecule type" value="Genomic_DNA"/>
</dbReference>
<dbReference type="InterPro" id="IPR001328">
    <property type="entry name" value="Pept_tRNA_hydro"/>
</dbReference>
<dbReference type="PROSITE" id="PS01195">
    <property type="entry name" value="PEPT_TRNA_HYDROL_1"/>
    <property type="match status" value="1"/>
</dbReference>
<protein>
    <recommendedName>
        <fullName evidence="1">peptidyl-tRNA hydrolase</fullName>
        <ecNumber evidence="1">3.1.1.29</ecNumber>
    </recommendedName>
</protein>
<dbReference type="GO" id="GO:0000049">
    <property type="term" value="F:tRNA binding"/>
    <property type="evidence" value="ECO:0007669"/>
    <property type="project" value="UniProtKB-KW"/>
</dbReference>
<dbReference type="InterPro" id="IPR036416">
    <property type="entry name" value="Pept_tRNA_hydro_sf"/>
</dbReference>
<accession>X0VIC1</accession>
<dbReference type="Gene3D" id="3.40.50.1470">
    <property type="entry name" value="Peptidyl-tRNA hydrolase"/>
    <property type="match status" value="1"/>
</dbReference>
<dbReference type="PANTHER" id="PTHR17224">
    <property type="entry name" value="PEPTIDYL-TRNA HYDROLASE"/>
    <property type="match status" value="1"/>
</dbReference>
<name>X0VIC1_9ZZZZ</name>
<evidence type="ECO:0000256" key="2">
    <source>
        <dbReference type="ARBA" id="ARBA00022555"/>
    </source>
</evidence>
<organism evidence="6">
    <name type="scientific">marine sediment metagenome</name>
    <dbReference type="NCBI Taxonomy" id="412755"/>
    <lineage>
        <taxon>unclassified sequences</taxon>
        <taxon>metagenomes</taxon>
        <taxon>ecological metagenomes</taxon>
    </lineage>
</organism>
<evidence type="ECO:0000256" key="5">
    <source>
        <dbReference type="ARBA" id="ARBA00038063"/>
    </source>
</evidence>
<gene>
    <name evidence="6" type="ORF">S01H1_43156</name>
</gene>
<dbReference type="NCBIfam" id="TIGR00447">
    <property type="entry name" value="pth"/>
    <property type="match status" value="1"/>
</dbReference>
<dbReference type="PANTHER" id="PTHR17224:SF1">
    <property type="entry name" value="PEPTIDYL-TRNA HYDROLASE"/>
    <property type="match status" value="1"/>
</dbReference>
<dbReference type="Pfam" id="PF01195">
    <property type="entry name" value="Pept_tRNA_hydro"/>
    <property type="match status" value="1"/>
</dbReference>
<dbReference type="SUPFAM" id="SSF53178">
    <property type="entry name" value="Peptidyl-tRNA hydrolase-like"/>
    <property type="match status" value="1"/>
</dbReference>
<sequence>MAKAVFGLGNPGLPYALTRHNIGFEVIDLCRKVHRVRKKGRIEGSALVYSVGDLLLVKPMTYMNESGLAVKAVLEKHRIEMSDAMVVYDDLDLELGRIRIQPAGGAGSHKGMQSVIRALGTEEIPRLRIGIEIETRDETGRDFVLDRFTKDEWQQVLPVARSAVEAITVFCDRGIDEAMTRFNRWE</sequence>
<dbReference type="AlphaFoldDB" id="X0VIC1"/>
<proteinExistence type="inferred from homology"/>
<evidence type="ECO:0000256" key="3">
    <source>
        <dbReference type="ARBA" id="ARBA00022801"/>
    </source>
</evidence>
<keyword evidence="4" id="KW-0694">RNA-binding</keyword>
<evidence type="ECO:0000256" key="1">
    <source>
        <dbReference type="ARBA" id="ARBA00013260"/>
    </source>
</evidence>
<keyword evidence="2" id="KW-0820">tRNA-binding</keyword>
<reference evidence="6" key="1">
    <citation type="journal article" date="2014" name="Front. Microbiol.">
        <title>High frequency of phylogenetically diverse reductive dehalogenase-homologous genes in deep subseafloor sedimentary metagenomes.</title>
        <authorList>
            <person name="Kawai M."/>
            <person name="Futagami T."/>
            <person name="Toyoda A."/>
            <person name="Takaki Y."/>
            <person name="Nishi S."/>
            <person name="Hori S."/>
            <person name="Arai W."/>
            <person name="Tsubouchi T."/>
            <person name="Morono Y."/>
            <person name="Uchiyama I."/>
            <person name="Ito T."/>
            <person name="Fujiyama A."/>
            <person name="Inagaki F."/>
            <person name="Takami H."/>
        </authorList>
    </citation>
    <scope>NUCLEOTIDE SEQUENCE</scope>
    <source>
        <strain evidence="6">Expedition CK06-06</strain>
    </source>
</reference>
<comment type="similarity">
    <text evidence="5">Belongs to the PTH family.</text>
</comment>
<dbReference type="HAMAP" id="MF_00083">
    <property type="entry name" value="Pept_tRNA_hydro_bact"/>
    <property type="match status" value="1"/>
</dbReference>
<comment type="caution">
    <text evidence="6">The sequence shown here is derived from an EMBL/GenBank/DDBJ whole genome shotgun (WGS) entry which is preliminary data.</text>
</comment>
<evidence type="ECO:0000256" key="4">
    <source>
        <dbReference type="ARBA" id="ARBA00022884"/>
    </source>
</evidence>
<evidence type="ECO:0000313" key="6">
    <source>
        <dbReference type="EMBL" id="GAG12243.1"/>
    </source>
</evidence>
<dbReference type="EC" id="3.1.1.29" evidence="1"/>
<dbReference type="InterPro" id="IPR018171">
    <property type="entry name" value="Pept_tRNA_hydro_CS"/>
</dbReference>
<keyword evidence="3" id="KW-0378">Hydrolase</keyword>
<dbReference type="GO" id="GO:0004045">
    <property type="term" value="F:peptidyl-tRNA hydrolase activity"/>
    <property type="evidence" value="ECO:0007669"/>
    <property type="project" value="UniProtKB-EC"/>
</dbReference>
<dbReference type="CDD" id="cd00462">
    <property type="entry name" value="PTH"/>
    <property type="match status" value="1"/>
</dbReference>